<keyword evidence="3 11" id="KW-1133">Transmembrane helix</keyword>
<reference evidence="14" key="2">
    <citation type="submission" date="2025-08" db="UniProtKB">
        <authorList>
            <consortium name="Ensembl"/>
        </authorList>
    </citation>
    <scope>IDENTIFICATION</scope>
</reference>
<feature type="compositionally biased region" description="Polar residues" evidence="10">
    <location>
        <begin position="606"/>
        <end position="639"/>
    </location>
</feature>
<keyword evidence="7" id="KW-0325">Glycoprotein</keyword>
<dbReference type="AlphaFoldDB" id="A0A087XP88"/>
<name>A0A087XP88_POEFO</name>
<dbReference type="Pfam" id="PF00066">
    <property type="entry name" value="Notch"/>
    <property type="match status" value="1"/>
</dbReference>
<evidence type="ECO:0000256" key="4">
    <source>
        <dbReference type="ARBA" id="ARBA00023043"/>
    </source>
</evidence>
<dbReference type="InterPro" id="IPR011656">
    <property type="entry name" value="Notch_NODP_dom"/>
</dbReference>
<feature type="transmembrane region" description="Helical" evidence="11">
    <location>
        <begin position="212"/>
        <end position="235"/>
    </location>
</feature>
<evidence type="ECO:0000256" key="7">
    <source>
        <dbReference type="ARBA" id="ARBA00023180"/>
    </source>
</evidence>
<dbReference type="Pfam" id="PF12796">
    <property type="entry name" value="Ank_2"/>
    <property type="match status" value="1"/>
</dbReference>
<dbReference type="eggNOG" id="KOG1217">
    <property type="taxonomic scope" value="Eukaryota"/>
</dbReference>
<dbReference type="Gene3D" id="3.30.70.3310">
    <property type="match status" value="1"/>
</dbReference>
<evidence type="ECO:0000256" key="5">
    <source>
        <dbReference type="ARBA" id="ARBA00023136"/>
    </source>
</evidence>
<dbReference type="Pfam" id="PF07684">
    <property type="entry name" value="NODP"/>
    <property type="match status" value="1"/>
</dbReference>
<keyword evidence="15" id="KW-1185">Reference proteome</keyword>
<protein>
    <recommendedName>
        <fullName evidence="13">LNR domain-containing protein</fullName>
    </recommendedName>
</protein>
<dbReference type="PROSITE" id="PS50258">
    <property type="entry name" value="LNR"/>
    <property type="match status" value="1"/>
</dbReference>
<dbReference type="GO" id="GO:0007219">
    <property type="term" value="P:Notch signaling pathway"/>
    <property type="evidence" value="ECO:0007669"/>
    <property type="project" value="InterPro"/>
</dbReference>
<dbReference type="Proteomes" id="UP000028760">
    <property type="component" value="Unassembled WGS sequence"/>
</dbReference>
<dbReference type="InterPro" id="IPR000800">
    <property type="entry name" value="Notch_dom"/>
</dbReference>
<dbReference type="Gene3D" id="3.30.300.320">
    <property type="match status" value="1"/>
</dbReference>
<sequence length="639" mass="71151">MLLFLSLICLFFSPICSQFITSLSPGHTQYCRAYYASNRCDQGCNNAACGWDGSDCFREQSPLWAKGTLLLHTKIPKQNLSLAVTPLLWTLSVILQSPLKLRGNISLAANLNLFDIYPQKFADMLAHSSPTDSNGSLLFLQVDNRPCSRSPSTCFPYATEAGSFLHAVIMSKPSTFPMLQELQVIIGVRGVQEEIGSREEQVEVEVKEQTPAWIWAVAAIAVGLLILIPLVVFLVMRPLKRDQEPGSDTDFTQSSMEDINIRCSRRQEDPSICDHRTADQRHFRPGAGQTRRPIQHGSVVLIRAVRSGLDRVVLELLQAGVPVNNTDHTGRSALHWACSVNHLSLARTLIRYGAAVDLQDNKGETALFLSSLHGCYDTSRLLLLHGANLELHDRRGRRPIDVAREAMHHQVLELLLAHQIQRGPVPVNTANDVMWEERALMYSPWVSSQGLPGRSASFSGMIAHRDMTSPPQNDWSMGRMQYPPPQNWRPQLNQSATALVPPRVMGRSPRPISTLQEVTSEDEDRDRHHENPRATTPHFLSPQPAPRQRSFSCTQHALQRRSSALQPEPNYLIVTDRTANEPIERLVVSPPPTTAAQPDRQPAMNGENTSRVEQAAVSSVNTEQKPNTNSTTDSTQTVL</sequence>
<keyword evidence="5 11" id="KW-0472">Membrane</keyword>
<dbReference type="GO" id="GO:0012505">
    <property type="term" value="C:endomembrane system"/>
    <property type="evidence" value="ECO:0007669"/>
    <property type="project" value="UniProtKB-SubCell"/>
</dbReference>
<dbReference type="Gene3D" id="1.25.40.20">
    <property type="entry name" value="Ankyrin repeat-containing domain"/>
    <property type="match status" value="1"/>
</dbReference>
<feature type="chain" id="PRO_5001833274" description="LNR domain-containing protein" evidence="12">
    <location>
        <begin position="18"/>
        <end position="639"/>
    </location>
</feature>
<organism evidence="14 15">
    <name type="scientific">Poecilia formosa</name>
    <name type="common">Amazon molly</name>
    <name type="synonym">Limia formosa</name>
    <dbReference type="NCBI Taxonomy" id="48698"/>
    <lineage>
        <taxon>Eukaryota</taxon>
        <taxon>Metazoa</taxon>
        <taxon>Chordata</taxon>
        <taxon>Craniata</taxon>
        <taxon>Vertebrata</taxon>
        <taxon>Euteleostomi</taxon>
        <taxon>Actinopterygii</taxon>
        <taxon>Neopterygii</taxon>
        <taxon>Teleostei</taxon>
        <taxon>Neoteleostei</taxon>
        <taxon>Acanthomorphata</taxon>
        <taxon>Ovalentaria</taxon>
        <taxon>Atherinomorphae</taxon>
        <taxon>Cyprinodontiformes</taxon>
        <taxon>Poeciliidae</taxon>
        <taxon>Poeciliinae</taxon>
        <taxon>Poecilia</taxon>
    </lineage>
</organism>
<evidence type="ECO:0000259" key="13">
    <source>
        <dbReference type="PROSITE" id="PS50258"/>
    </source>
</evidence>
<evidence type="ECO:0000256" key="6">
    <source>
        <dbReference type="ARBA" id="ARBA00023157"/>
    </source>
</evidence>
<dbReference type="Ensembl" id="ENSPFOT00000007603.1">
    <property type="protein sequence ID" value="ENSPFOP00000007591.1"/>
    <property type="gene ID" value="ENSPFOG00000007670.1"/>
</dbReference>
<evidence type="ECO:0000313" key="15">
    <source>
        <dbReference type="Proteomes" id="UP000028760"/>
    </source>
</evidence>
<feature type="repeat" description="ANK" evidence="9">
    <location>
        <begin position="362"/>
        <end position="394"/>
    </location>
</feature>
<dbReference type="SUPFAM" id="SSF48403">
    <property type="entry name" value="Ankyrin repeat"/>
    <property type="match status" value="1"/>
</dbReference>
<feature type="signal peptide" evidence="12">
    <location>
        <begin position="1"/>
        <end position="17"/>
    </location>
</feature>
<dbReference type="EMBL" id="AYCK01010308">
    <property type="status" value="NOT_ANNOTATED_CDS"/>
    <property type="molecule type" value="Genomic_DNA"/>
</dbReference>
<dbReference type="PANTHER" id="PTHR24171">
    <property type="entry name" value="ANKYRIN REPEAT DOMAIN-CONTAINING PROTEIN 39-RELATED"/>
    <property type="match status" value="1"/>
</dbReference>
<keyword evidence="1 11" id="KW-0812">Transmembrane</keyword>
<dbReference type="GO" id="GO:0016020">
    <property type="term" value="C:membrane"/>
    <property type="evidence" value="ECO:0007669"/>
    <property type="project" value="InterPro"/>
</dbReference>
<dbReference type="SUPFAM" id="SSF90193">
    <property type="entry name" value="Notch domain"/>
    <property type="match status" value="1"/>
</dbReference>
<dbReference type="InterPro" id="IPR002110">
    <property type="entry name" value="Ankyrin_rpt"/>
</dbReference>
<dbReference type="PROSITE" id="PS50088">
    <property type="entry name" value="ANK_REPEAT"/>
    <property type="match status" value="2"/>
</dbReference>
<accession>A0A087XP88</accession>
<keyword evidence="6" id="KW-1015">Disulfide bond</keyword>
<dbReference type="GeneTree" id="ENSGT00980000198621"/>
<feature type="repeat" description="ANK" evidence="9">
    <location>
        <begin position="329"/>
        <end position="361"/>
    </location>
</feature>
<feature type="domain" description="LNR" evidence="13">
    <location>
        <begin position="16"/>
        <end position="66"/>
    </location>
</feature>
<evidence type="ECO:0000256" key="12">
    <source>
        <dbReference type="SAM" id="SignalP"/>
    </source>
</evidence>
<proteinExistence type="predicted"/>
<reference evidence="14" key="3">
    <citation type="submission" date="2025-09" db="UniProtKB">
        <authorList>
            <consortium name="Ensembl"/>
        </authorList>
    </citation>
    <scope>IDENTIFICATION</scope>
</reference>
<dbReference type="SMART" id="SM01339">
    <property type="entry name" value="NODP"/>
    <property type="match status" value="1"/>
</dbReference>
<feature type="compositionally biased region" description="Polar residues" evidence="10">
    <location>
        <begin position="549"/>
        <end position="565"/>
    </location>
</feature>
<evidence type="ECO:0000256" key="1">
    <source>
        <dbReference type="ARBA" id="ARBA00022692"/>
    </source>
</evidence>
<keyword evidence="4 9" id="KW-0040">ANK repeat</keyword>
<dbReference type="InterPro" id="IPR036770">
    <property type="entry name" value="Ankyrin_rpt-contain_sf"/>
</dbReference>
<evidence type="ECO:0000256" key="9">
    <source>
        <dbReference type="PROSITE-ProRule" id="PRU00023"/>
    </source>
</evidence>
<dbReference type="SMART" id="SM00004">
    <property type="entry name" value="NL"/>
    <property type="match status" value="1"/>
</dbReference>
<dbReference type="InterPro" id="IPR035993">
    <property type="entry name" value="Notch-like_dom_sf"/>
</dbReference>
<dbReference type="OMA" id="TRSALHW"/>
<evidence type="ECO:0000256" key="10">
    <source>
        <dbReference type="SAM" id="MobiDB-lite"/>
    </source>
</evidence>
<dbReference type="GO" id="GO:0030154">
    <property type="term" value="P:cell differentiation"/>
    <property type="evidence" value="ECO:0007669"/>
    <property type="project" value="InterPro"/>
</dbReference>
<reference evidence="15" key="1">
    <citation type="submission" date="2013-10" db="EMBL/GenBank/DDBJ databases">
        <authorList>
            <person name="Schartl M."/>
            <person name="Warren W."/>
        </authorList>
    </citation>
    <scope>NUCLEOTIDE SEQUENCE [LARGE SCALE GENOMIC DNA]</scope>
    <source>
        <strain evidence="15">female</strain>
    </source>
</reference>
<dbReference type="PROSITE" id="PS50297">
    <property type="entry name" value="ANK_REP_REGION"/>
    <property type="match status" value="1"/>
</dbReference>
<evidence type="ECO:0000256" key="3">
    <source>
        <dbReference type="ARBA" id="ARBA00022989"/>
    </source>
</evidence>
<evidence type="ECO:0000256" key="8">
    <source>
        <dbReference type="ARBA" id="ARBA00046288"/>
    </source>
</evidence>
<evidence type="ECO:0000313" key="14">
    <source>
        <dbReference type="Ensembl" id="ENSPFOP00000007591.1"/>
    </source>
</evidence>
<dbReference type="STRING" id="48698.ENSPFOP00000007591"/>
<keyword evidence="12" id="KW-0732">Signal</keyword>
<evidence type="ECO:0000256" key="2">
    <source>
        <dbReference type="ARBA" id="ARBA00022737"/>
    </source>
</evidence>
<keyword evidence="2" id="KW-0677">Repeat</keyword>
<evidence type="ECO:0000256" key="11">
    <source>
        <dbReference type="SAM" id="Phobius"/>
    </source>
</evidence>
<feature type="region of interest" description="Disordered" evidence="10">
    <location>
        <begin position="499"/>
        <end position="571"/>
    </location>
</feature>
<comment type="subcellular location">
    <subcellularLocation>
        <location evidence="8">Endomembrane system</location>
        <topology evidence="8">Single-pass type I membrane protein</topology>
    </subcellularLocation>
</comment>
<dbReference type="SMART" id="SM00248">
    <property type="entry name" value="ANK"/>
    <property type="match status" value="4"/>
</dbReference>
<feature type="region of interest" description="Disordered" evidence="10">
    <location>
        <begin position="587"/>
        <end position="639"/>
    </location>
</feature>